<feature type="binding site" evidence="3">
    <location>
        <position position="114"/>
    </location>
    <ligand>
        <name>ATP</name>
        <dbReference type="ChEBI" id="CHEBI:30616"/>
    </ligand>
</feature>
<reference evidence="7" key="2">
    <citation type="submission" date="2010-04" db="EMBL/GenBank/DDBJ databases">
        <authorList>
            <person name="Buell R."/>
            <person name="Hamilton J."/>
            <person name="Hostetler J."/>
        </authorList>
    </citation>
    <scope>NUCLEOTIDE SEQUENCE [LARGE SCALE GENOMIC DNA]</scope>
    <source>
        <strain evidence="7">DAOM:BR144</strain>
    </source>
</reference>
<evidence type="ECO:0000313" key="6">
    <source>
        <dbReference type="EnsemblProtists" id="PYU1_T012536"/>
    </source>
</evidence>
<proteinExistence type="inferred from homology"/>
<evidence type="ECO:0000256" key="1">
    <source>
        <dbReference type="ARBA" id="ARBA00022741"/>
    </source>
</evidence>
<comment type="similarity">
    <text evidence="4">Belongs to the protein kinase superfamily.</text>
</comment>
<dbReference type="EnsemblProtists" id="PYU1_T012536">
    <property type="protein sequence ID" value="PYU1_T012536"/>
    <property type="gene ID" value="PYU1_G012510"/>
</dbReference>
<dbReference type="GO" id="GO:0005737">
    <property type="term" value="C:cytoplasm"/>
    <property type="evidence" value="ECO:0007669"/>
    <property type="project" value="TreeGrafter"/>
</dbReference>
<feature type="domain" description="Protein kinase" evidence="5">
    <location>
        <begin position="81"/>
        <end position="329"/>
    </location>
</feature>
<dbReference type="InterPro" id="IPR000719">
    <property type="entry name" value="Prot_kinase_dom"/>
</dbReference>
<dbReference type="InterPro" id="IPR008271">
    <property type="entry name" value="Ser/Thr_kinase_AS"/>
</dbReference>
<name>K3X5N7_GLOUD</name>
<keyword evidence="1 3" id="KW-0547">Nucleotide-binding</keyword>
<reference evidence="6" key="3">
    <citation type="submission" date="2015-02" db="UniProtKB">
        <authorList>
            <consortium name="EnsemblProtists"/>
        </authorList>
    </citation>
    <scope>IDENTIFICATION</scope>
    <source>
        <strain evidence="6">DAOM BR144</strain>
    </source>
</reference>
<keyword evidence="4" id="KW-0418">Kinase</keyword>
<evidence type="ECO:0000256" key="2">
    <source>
        <dbReference type="ARBA" id="ARBA00022840"/>
    </source>
</evidence>
<dbReference type="FunCoup" id="K3X5N7">
    <property type="interactions" value="6"/>
</dbReference>
<dbReference type="EMBL" id="GL376612">
    <property type="status" value="NOT_ANNOTATED_CDS"/>
    <property type="molecule type" value="Genomic_DNA"/>
</dbReference>
<evidence type="ECO:0000256" key="3">
    <source>
        <dbReference type="PROSITE-ProRule" id="PRU10141"/>
    </source>
</evidence>
<dbReference type="eggNOG" id="KOG0586">
    <property type="taxonomic scope" value="Eukaryota"/>
</dbReference>
<evidence type="ECO:0000259" key="5">
    <source>
        <dbReference type="PROSITE" id="PS50011"/>
    </source>
</evidence>
<dbReference type="VEuPathDB" id="FungiDB:PYU1_G012510"/>
<dbReference type="SUPFAM" id="SSF56112">
    <property type="entry name" value="Protein kinase-like (PK-like)"/>
    <property type="match status" value="1"/>
</dbReference>
<dbReference type="HOGENOM" id="CLU_000288_63_0_1"/>
<dbReference type="PANTHER" id="PTHR24346">
    <property type="entry name" value="MAP/MICROTUBULE AFFINITY-REGULATING KINASE"/>
    <property type="match status" value="1"/>
</dbReference>
<dbReference type="PROSITE" id="PS50011">
    <property type="entry name" value="PROTEIN_KINASE_DOM"/>
    <property type="match status" value="1"/>
</dbReference>
<dbReference type="SMART" id="SM00220">
    <property type="entry name" value="S_TKc"/>
    <property type="match status" value="1"/>
</dbReference>
<dbReference type="InterPro" id="IPR017441">
    <property type="entry name" value="Protein_kinase_ATP_BS"/>
</dbReference>
<dbReference type="PROSITE" id="PS00107">
    <property type="entry name" value="PROTEIN_KINASE_ATP"/>
    <property type="match status" value="1"/>
</dbReference>
<dbReference type="PROSITE" id="PS00108">
    <property type="entry name" value="PROTEIN_KINASE_ST"/>
    <property type="match status" value="1"/>
</dbReference>
<dbReference type="PANTHER" id="PTHR24346:SF30">
    <property type="entry name" value="MATERNAL EMBRYONIC LEUCINE ZIPPER KINASE"/>
    <property type="match status" value="1"/>
</dbReference>
<evidence type="ECO:0000256" key="4">
    <source>
        <dbReference type="RuleBase" id="RU000304"/>
    </source>
</evidence>
<dbReference type="Proteomes" id="UP000019132">
    <property type="component" value="Unassembled WGS sequence"/>
</dbReference>
<protein>
    <recommendedName>
        <fullName evidence="5">Protein kinase domain-containing protein</fullName>
    </recommendedName>
</protein>
<dbReference type="AlphaFoldDB" id="K3X5N7"/>
<keyword evidence="7" id="KW-1185">Reference proteome</keyword>
<dbReference type="Gene3D" id="1.10.510.10">
    <property type="entry name" value="Transferase(Phosphotransferase) domain 1"/>
    <property type="match status" value="1"/>
</dbReference>
<dbReference type="InterPro" id="IPR011009">
    <property type="entry name" value="Kinase-like_dom_sf"/>
</dbReference>
<dbReference type="Pfam" id="PF00069">
    <property type="entry name" value="Pkinase"/>
    <property type="match status" value="1"/>
</dbReference>
<evidence type="ECO:0000313" key="7">
    <source>
        <dbReference type="Proteomes" id="UP000019132"/>
    </source>
</evidence>
<organism evidence="6 7">
    <name type="scientific">Globisporangium ultimum (strain ATCC 200006 / CBS 805.95 / DAOM BR144)</name>
    <name type="common">Pythium ultimum</name>
    <dbReference type="NCBI Taxonomy" id="431595"/>
    <lineage>
        <taxon>Eukaryota</taxon>
        <taxon>Sar</taxon>
        <taxon>Stramenopiles</taxon>
        <taxon>Oomycota</taxon>
        <taxon>Peronosporomycetes</taxon>
        <taxon>Pythiales</taxon>
        <taxon>Pythiaceae</taxon>
        <taxon>Globisporangium</taxon>
    </lineage>
</organism>
<dbReference type="STRING" id="431595.K3X5N7"/>
<dbReference type="OMA" id="FIMINQF"/>
<dbReference type="GO" id="GO:0005524">
    <property type="term" value="F:ATP binding"/>
    <property type="evidence" value="ECO:0007669"/>
    <property type="project" value="UniProtKB-UniRule"/>
</dbReference>
<sequence>MGDFGDIDDFNDHAVQGKPIKAYKNGHFENPKGAEIDDIMCIEENDMLFFSTGRSFKAPSSGKEDTQNHADDKFATVVGGYKVTTLLGRGGFGEVRLGIHQLTNDKVALKFILKSEMGSLGDVERTTTEIQCLTALNHPSIIKLLRVINEPNHVVLVFELLEGGDLFHYLKNLPGGGLSEEVGASVFSQILSGVGYAHNQHICHRDLKLENILLPNKNDIATVKIADFGLSDFYKPGAMMKTSCGSISYLAPEVFRGTSNAGPPLDVWSLGVILFAIVCGRLPFEGSDLIGTNRPRENVIRNRIMRCQYKLDDHLSPALSGYFALLVLH</sequence>
<dbReference type="GO" id="GO:0004674">
    <property type="term" value="F:protein serine/threonine kinase activity"/>
    <property type="evidence" value="ECO:0007669"/>
    <property type="project" value="UniProtKB-KW"/>
</dbReference>
<dbReference type="FunFam" id="1.10.510.10:FF:000571">
    <property type="entry name" value="Maternal embryonic leucine zipper kinase"/>
    <property type="match status" value="1"/>
</dbReference>
<accession>K3X5N7</accession>
<dbReference type="GO" id="GO:0035556">
    <property type="term" value="P:intracellular signal transduction"/>
    <property type="evidence" value="ECO:0007669"/>
    <property type="project" value="TreeGrafter"/>
</dbReference>
<keyword evidence="4" id="KW-0808">Transferase</keyword>
<keyword evidence="2 3" id="KW-0067">ATP-binding</keyword>
<reference evidence="7" key="1">
    <citation type="journal article" date="2010" name="Genome Biol.">
        <title>Genome sequence of the necrotrophic plant pathogen Pythium ultimum reveals original pathogenicity mechanisms and effector repertoire.</title>
        <authorList>
            <person name="Levesque C.A."/>
            <person name="Brouwer H."/>
            <person name="Cano L."/>
            <person name="Hamilton J.P."/>
            <person name="Holt C."/>
            <person name="Huitema E."/>
            <person name="Raffaele S."/>
            <person name="Robideau G.P."/>
            <person name="Thines M."/>
            <person name="Win J."/>
            <person name="Zerillo M.M."/>
            <person name="Beakes G.W."/>
            <person name="Boore J.L."/>
            <person name="Busam D."/>
            <person name="Dumas B."/>
            <person name="Ferriera S."/>
            <person name="Fuerstenberg S.I."/>
            <person name="Gachon C.M."/>
            <person name="Gaulin E."/>
            <person name="Govers F."/>
            <person name="Grenville-Briggs L."/>
            <person name="Horner N."/>
            <person name="Hostetler J."/>
            <person name="Jiang R.H."/>
            <person name="Johnson J."/>
            <person name="Krajaejun T."/>
            <person name="Lin H."/>
            <person name="Meijer H.J."/>
            <person name="Moore B."/>
            <person name="Morris P."/>
            <person name="Phuntmart V."/>
            <person name="Puiu D."/>
            <person name="Shetty J."/>
            <person name="Stajich J.E."/>
            <person name="Tripathy S."/>
            <person name="Wawra S."/>
            <person name="van West P."/>
            <person name="Whitty B.R."/>
            <person name="Coutinho P.M."/>
            <person name="Henrissat B."/>
            <person name="Martin F."/>
            <person name="Thomas P.D."/>
            <person name="Tyler B.M."/>
            <person name="De Vries R.P."/>
            <person name="Kamoun S."/>
            <person name="Yandell M."/>
            <person name="Tisserat N."/>
            <person name="Buell C.R."/>
        </authorList>
    </citation>
    <scope>NUCLEOTIDE SEQUENCE</scope>
    <source>
        <strain evidence="7">DAOM:BR144</strain>
    </source>
</reference>
<keyword evidence="4" id="KW-0723">Serine/threonine-protein kinase</keyword>
<dbReference type="InParanoid" id="K3X5N7"/>